<keyword evidence="3" id="KW-1185">Reference proteome</keyword>
<dbReference type="EMBL" id="CP097508">
    <property type="protein sequence ID" value="URE08217.1"/>
    <property type="molecule type" value="Genomic_DNA"/>
</dbReference>
<dbReference type="PANTHER" id="PTHR47123">
    <property type="entry name" value="F-BOX PROTEIN SKIP23"/>
    <property type="match status" value="1"/>
</dbReference>
<evidence type="ECO:0000259" key="1">
    <source>
        <dbReference type="Pfam" id="PF03478"/>
    </source>
</evidence>
<dbReference type="OrthoDB" id="599103at2759"/>
<dbReference type="AlphaFoldDB" id="A0A9E7G9C2"/>
<evidence type="ECO:0000313" key="2">
    <source>
        <dbReference type="EMBL" id="URE08217.1"/>
    </source>
</evidence>
<proteinExistence type="predicted"/>
<dbReference type="PANTHER" id="PTHR47123:SF15">
    <property type="entry name" value="F-BOX PROTEIN SKIP23"/>
    <property type="match status" value="1"/>
</dbReference>
<dbReference type="InterPro" id="IPR051304">
    <property type="entry name" value="SCF_F-box_domain"/>
</dbReference>
<feature type="domain" description="KIB1-4 beta-propeller" evidence="1">
    <location>
        <begin position="2"/>
        <end position="163"/>
    </location>
</feature>
<dbReference type="Proteomes" id="UP001055439">
    <property type="component" value="Chromosome 6"/>
</dbReference>
<accession>A0A9E7G9C2</accession>
<protein>
    <recommendedName>
        <fullName evidence="1">KIB1-4 beta-propeller domain-containing protein</fullName>
    </recommendedName>
</protein>
<reference evidence="2" key="1">
    <citation type="submission" date="2022-05" db="EMBL/GenBank/DDBJ databases">
        <title>The Musa troglodytarum L. genome provides insights into the mechanism of non-climacteric behaviour and enrichment of carotenoids.</title>
        <authorList>
            <person name="Wang J."/>
        </authorList>
    </citation>
    <scope>NUCLEOTIDE SEQUENCE</scope>
    <source>
        <tissue evidence="2">Leaf</tissue>
    </source>
</reference>
<evidence type="ECO:0000313" key="3">
    <source>
        <dbReference type="Proteomes" id="UP001055439"/>
    </source>
</evidence>
<name>A0A9E7G9C2_9LILI</name>
<dbReference type="InterPro" id="IPR005174">
    <property type="entry name" value="KIB1-4_b-propeller"/>
</dbReference>
<gene>
    <name evidence="2" type="ORF">MUK42_12457</name>
</gene>
<dbReference type="Pfam" id="PF03478">
    <property type="entry name" value="Beta-prop_KIB1-4"/>
    <property type="match status" value="1"/>
</dbReference>
<sequence>MSSPPTNHDCILLGRQFKDVHVWRPGDKSWIIEKNVTTNLRFILSFQGQFYALDYPSGYLVTFQVLPIRVKNLDVPPPIDFFHIINHGIFLVESYEEILLVCVLVRGHELDVCDLKNKTWINMENLGDRVLFLNDNSRQTFSVSAHAIGCHDNGIYLIDRWSNHAYIIKNGCAKRIAREPQHFRHQFWIIPSYS</sequence>
<organism evidence="2 3">
    <name type="scientific">Musa troglodytarum</name>
    <name type="common">fe'i banana</name>
    <dbReference type="NCBI Taxonomy" id="320322"/>
    <lineage>
        <taxon>Eukaryota</taxon>
        <taxon>Viridiplantae</taxon>
        <taxon>Streptophyta</taxon>
        <taxon>Embryophyta</taxon>
        <taxon>Tracheophyta</taxon>
        <taxon>Spermatophyta</taxon>
        <taxon>Magnoliopsida</taxon>
        <taxon>Liliopsida</taxon>
        <taxon>Zingiberales</taxon>
        <taxon>Musaceae</taxon>
        <taxon>Musa</taxon>
    </lineage>
</organism>